<organism evidence="2 3">
    <name type="scientific">Zancudomyces culisetae</name>
    <name type="common">Gut fungus</name>
    <name type="synonym">Smittium culisetae</name>
    <dbReference type="NCBI Taxonomy" id="1213189"/>
    <lineage>
        <taxon>Eukaryota</taxon>
        <taxon>Fungi</taxon>
        <taxon>Fungi incertae sedis</taxon>
        <taxon>Zoopagomycota</taxon>
        <taxon>Kickxellomycotina</taxon>
        <taxon>Harpellomycetes</taxon>
        <taxon>Harpellales</taxon>
        <taxon>Legeriomycetaceae</taxon>
        <taxon>Zancudomyces</taxon>
    </lineage>
</organism>
<dbReference type="EMBL" id="LSSK01000369">
    <property type="protein sequence ID" value="OMH83558.1"/>
    <property type="molecule type" value="Genomic_DNA"/>
</dbReference>
<evidence type="ECO:0000313" key="2">
    <source>
        <dbReference type="EMBL" id="OMH83558.1"/>
    </source>
</evidence>
<feature type="signal peptide" evidence="1">
    <location>
        <begin position="1"/>
        <end position="20"/>
    </location>
</feature>
<feature type="chain" id="PRO_5013181419" evidence="1">
    <location>
        <begin position="21"/>
        <end position="88"/>
    </location>
</feature>
<dbReference type="OrthoDB" id="5544972at2759"/>
<reference evidence="3" key="1">
    <citation type="submission" date="2017-01" db="EMBL/GenBank/DDBJ databases">
        <authorList>
            <person name="Wang Y."/>
            <person name="White M."/>
            <person name="Kvist S."/>
            <person name="Moncalvo J.-M."/>
        </authorList>
    </citation>
    <scope>NUCLEOTIDE SEQUENCE [LARGE SCALE GENOMIC DNA]</scope>
    <source>
        <strain evidence="3">COL-18-3</strain>
    </source>
</reference>
<evidence type="ECO:0000313" key="3">
    <source>
        <dbReference type="Proteomes" id="UP000188320"/>
    </source>
</evidence>
<accession>A0A1R1PRH4</accession>
<keyword evidence="1" id="KW-0732">Signal</keyword>
<comment type="caution">
    <text evidence="2">The sequence shown here is derived from an EMBL/GenBank/DDBJ whole genome shotgun (WGS) entry which is preliminary data.</text>
</comment>
<dbReference type="AlphaFoldDB" id="A0A1R1PRH4"/>
<keyword evidence="3" id="KW-1185">Reference proteome</keyword>
<sequence>MTRLTSKVCWLLAVTGFMRPSDLFWADDAQTTVSKEHISIIVVAPKEKREGSPIIKEIKINSHSDRIICLVAAYTEYKKRTGQNIETH</sequence>
<gene>
    <name evidence="2" type="ORF">AX774_g2933</name>
</gene>
<name>A0A1R1PRH4_ZANCU</name>
<evidence type="ECO:0000256" key="1">
    <source>
        <dbReference type="SAM" id="SignalP"/>
    </source>
</evidence>
<protein>
    <submittedName>
        <fullName evidence="2">Uncharacterized protein</fullName>
    </submittedName>
</protein>
<proteinExistence type="predicted"/>
<dbReference type="Proteomes" id="UP000188320">
    <property type="component" value="Unassembled WGS sequence"/>
</dbReference>